<proteinExistence type="predicted"/>
<comment type="caution">
    <text evidence="1">The sequence shown here is derived from an EMBL/GenBank/DDBJ whole genome shotgun (WGS) entry which is preliminary data.</text>
</comment>
<dbReference type="AlphaFoldDB" id="A0ABD2NAQ3"/>
<organism evidence="1 2">
    <name type="scientific">Cryptolaemus montrouzieri</name>
    <dbReference type="NCBI Taxonomy" id="559131"/>
    <lineage>
        <taxon>Eukaryota</taxon>
        <taxon>Metazoa</taxon>
        <taxon>Ecdysozoa</taxon>
        <taxon>Arthropoda</taxon>
        <taxon>Hexapoda</taxon>
        <taxon>Insecta</taxon>
        <taxon>Pterygota</taxon>
        <taxon>Neoptera</taxon>
        <taxon>Endopterygota</taxon>
        <taxon>Coleoptera</taxon>
        <taxon>Polyphaga</taxon>
        <taxon>Cucujiformia</taxon>
        <taxon>Coccinelloidea</taxon>
        <taxon>Coccinellidae</taxon>
        <taxon>Scymninae</taxon>
        <taxon>Scymnini</taxon>
        <taxon>Cryptolaemus</taxon>
    </lineage>
</organism>
<reference evidence="1 2" key="1">
    <citation type="journal article" date="2021" name="BMC Biol.">
        <title>Horizontally acquired antibacterial genes associated with adaptive radiation of ladybird beetles.</title>
        <authorList>
            <person name="Li H.S."/>
            <person name="Tang X.F."/>
            <person name="Huang Y.H."/>
            <person name="Xu Z.Y."/>
            <person name="Chen M.L."/>
            <person name="Du X.Y."/>
            <person name="Qiu B.Y."/>
            <person name="Chen P.T."/>
            <person name="Zhang W."/>
            <person name="Slipinski A."/>
            <person name="Escalona H.E."/>
            <person name="Waterhouse R.M."/>
            <person name="Zwick A."/>
            <person name="Pang H."/>
        </authorList>
    </citation>
    <scope>NUCLEOTIDE SEQUENCE [LARGE SCALE GENOMIC DNA]</scope>
    <source>
        <strain evidence="1">SYSU2018</strain>
    </source>
</reference>
<dbReference type="Proteomes" id="UP001516400">
    <property type="component" value="Unassembled WGS sequence"/>
</dbReference>
<gene>
    <name evidence="1" type="ORF">HHI36_020604</name>
</gene>
<sequence length="122" mass="14608">MWSMSDFSLYLQPVGDSAHIEMNDERWEDLEEYFPEMWSMSDFSLYLQPVGDSAHIEKNDERWEDLSDKAFANEHMGKNLGRTRFSLKAIFFMRKNSIRRKDWTQCSNRMLLKPSHVTKHPE</sequence>
<protein>
    <submittedName>
        <fullName evidence="1">Uncharacterized protein</fullName>
    </submittedName>
</protein>
<dbReference type="EMBL" id="JABFTP020000083">
    <property type="protein sequence ID" value="KAL3275865.1"/>
    <property type="molecule type" value="Genomic_DNA"/>
</dbReference>
<name>A0ABD2NAQ3_9CUCU</name>
<keyword evidence="2" id="KW-1185">Reference proteome</keyword>
<evidence type="ECO:0000313" key="2">
    <source>
        <dbReference type="Proteomes" id="UP001516400"/>
    </source>
</evidence>
<evidence type="ECO:0000313" key="1">
    <source>
        <dbReference type="EMBL" id="KAL3275865.1"/>
    </source>
</evidence>
<accession>A0ABD2NAQ3</accession>